<keyword evidence="5" id="KW-0408">Iron</keyword>
<organism evidence="8 9">
    <name type="scientific">Ellagibacter isourolithinifaciens</name>
    <dbReference type="NCBI Taxonomy" id="2137581"/>
    <lineage>
        <taxon>Bacteria</taxon>
        <taxon>Bacillati</taxon>
        <taxon>Actinomycetota</taxon>
        <taxon>Coriobacteriia</taxon>
        <taxon>Eggerthellales</taxon>
        <taxon>Eggerthellaceae</taxon>
        <taxon>Ellagibacter</taxon>
    </lineage>
</organism>
<dbReference type="GO" id="GO:0046872">
    <property type="term" value="F:metal ion binding"/>
    <property type="evidence" value="ECO:0007669"/>
    <property type="project" value="UniProtKB-KW"/>
</dbReference>
<sequence>MSKMGLFINYDICFGCHACEMACSQEKKLPAGEFGIKIAQYGPHKNINGDWEYTYLPIPTKLCDLCAERTEIGKLPSCVHHCEAACMEYGDMEELSKRLVEQPRSVVFSLD</sequence>
<protein>
    <submittedName>
        <fullName evidence="8">Oxidoreductase</fullName>
    </submittedName>
</protein>
<evidence type="ECO:0000256" key="6">
    <source>
        <dbReference type="ARBA" id="ARBA00023014"/>
    </source>
</evidence>
<evidence type="ECO:0000256" key="2">
    <source>
        <dbReference type="ARBA" id="ARBA00022485"/>
    </source>
</evidence>
<keyword evidence="3" id="KW-0479">Metal-binding</keyword>
<reference evidence="8 9" key="1">
    <citation type="submission" date="2019-09" db="EMBL/GenBank/DDBJ databases">
        <title>Whole genome shotgun sequencing (WGS) of Ellagibacter isourolithinifaciens DSM 104140(T) and Adlercreutzia muris DSM 29508(T).</title>
        <authorList>
            <person name="Stoll D.A."/>
            <person name="Danylec N."/>
            <person name="Huch M."/>
        </authorList>
    </citation>
    <scope>NUCLEOTIDE SEQUENCE [LARGE SCALE GENOMIC DNA]</scope>
    <source>
        <strain evidence="8 9">DSM 104140</strain>
    </source>
</reference>
<gene>
    <name evidence="8" type="ORF">F8C90_07340</name>
</gene>
<evidence type="ECO:0000256" key="5">
    <source>
        <dbReference type="ARBA" id="ARBA00023004"/>
    </source>
</evidence>
<dbReference type="InterPro" id="IPR017896">
    <property type="entry name" value="4Fe4S_Fe-S-bd"/>
</dbReference>
<dbReference type="RefSeq" id="WP_158049876.1">
    <property type="nucleotide sequence ID" value="NZ_DAWAFB010000034.1"/>
</dbReference>
<keyword evidence="6" id="KW-0411">Iron-sulfur</keyword>
<dbReference type="PANTHER" id="PTHR43545">
    <property type="entry name" value="FORMATE DEHYDROGENASE, NITRATE-INDUCIBLE, IRON-SULFUR SUBUNIT"/>
    <property type="match status" value="1"/>
</dbReference>
<dbReference type="OrthoDB" id="5432641at2"/>
<evidence type="ECO:0000256" key="4">
    <source>
        <dbReference type="ARBA" id="ARBA00022737"/>
    </source>
</evidence>
<dbReference type="Proteomes" id="UP000468668">
    <property type="component" value="Unassembled WGS sequence"/>
</dbReference>
<dbReference type="GO" id="GO:0030313">
    <property type="term" value="C:cell envelope"/>
    <property type="evidence" value="ECO:0007669"/>
    <property type="project" value="UniProtKB-SubCell"/>
</dbReference>
<dbReference type="GeneID" id="98658220"/>
<dbReference type="SUPFAM" id="SSF54862">
    <property type="entry name" value="4Fe-4S ferredoxins"/>
    <property type="match status" value="1"/>
</dbReference>
<keyword evidence="2" id="KW-0004">4Fe-4S</keyword>
<comment type="caution">
    <text evidence="8">The sequence shown here is derived from an EMBL/GenBank/DDBJ whole genome shotgun (WGS) entry which is preliminary data.</text>
</comment>
<dbReference type="AlphaFoldDB" id="A0A6N6NKZ1"/>
<dbReference type="InterPro" id="IPR051555">
    <property type="entry name" value="FDH_Electron_Transfer_Unit"/>
</dbReference>
<keyword evidence="4" id="KW-0677">Repeat</keyword>
<evidence type="ECO:0000259" key="7">
    <source>
        <dbReference type="PROSITE" id="PS51379"/>
    </source>
</evidence>
<dbReference type="Gene3D" id="3.30.70.20">
    <property type="match status" value="1"/>
</dbReference>
<feature type="domain" description="4Fe-4S ferredoxin-type" evidence="7">
    <location>
        <begin position="4"/>
        <end position="33"/>
    </location>
</feature>
<evidence type="ECO:0000313" key="9">
    <source>
        <dbReference type="Proteomes" id="UP000468668"/>
    </source>
</evidence>
<dbReference type="GO" id="GO:0051539">
    <property type="term" value="F:4 iron, 4 sulfur cluster binding"/>
    <property type="evidence" value="ECO:0007669"/>
    <property type="project" value="UniProtKB-KW"/>
</dbReference>
<evidence type="ECO:0000256" key="1">
    <source>
        <dbReference type="ARBA" id="ARBA00004196"/>
    </source>
</evidence>
<accession>A0A6N6NKZ1</accession>
<dbReference type="PROSITE" id="PS51379">
    <property type="entry name" value="4FE4S_FER_2"/>
    <property type="match status" value="1"/>
</dbReference>
<comment type="subcellular location">
    <subcellularLocation>
        <location evidence="1">Cell envelope</location>
    </subcellularLocation>
</comment>
<name>A0A6N6NKZ1_9ACTN</name>
<proteinExistence type="predicted"/>
<evidence type="ECO:0000256" key="3">
    <source>
        <dbReference type="ARBA" id="ARBA00022723"/>
    </source>
</evidence>
<evidence type="ECO:0000313" key="8">
    <source>
        <dbReference type="EMBL" id="KAB1640159.1"/>
    </source>
</evidence>
<keyword evidence="9" id="KW-1185">Reference proteome</keyword>
<dbReference type="EMBL" id="WAJR01000017">
    <property type="protein sequence ID" value="KAB1640159.1"/>
    <property type="molecule type" value="Genomic_DNA"/>
</dbReference>
<dbReference type="PANTHER" id="PTHR43545:SF4">
    <property type="entry name" value="IRON-SULFUR PROTEIN"/>
    <property type="match status" value="1"/>
</dbReference>